<feature type="transmembrane region" description="Helical" evidence="1">
    <location>
        <begin position="21"/>
        <end position="42"/>
    </location>
</feature>
<evidence type="ECO:0000256" key="1">
    <source>
        <dbReference type="SAM" id="Phobius"/>
    </source>
</evidence>
<keyword evidence="1" id="KW-0812">Transmembrane</keyword>
<gene>
    <name evidence="2" type="ORF">BJ981_005241</name>
</gene>
<sequence length="255" mass="27619">MGFNAITARQAAGTRPGSRRATALVMMVLTVVTAMVTTAPAARADLPYGPYTCRNGSVWREAVPADRVCVDPARRAQTWQQNAEAASHVEPGGGPYGPDTCKQGYVWRESRPSDHVCVTPSFRDTVEFENKVAPVRYADLAAIPANTFRFYRDPYGVYEGASVQGYSPTPGGYVAMYGWLGGDSSGDVNYIRRIGPGQNPLAWGWADSTGFLRVRVTPPHCIGLNSNKRMYLIVVDEATGSVSNAGWGYVPCGWV</sequence>
<evidence type="ECO:0000313" key="2">
    <source>
        <dbReference type="EMBL" id="MBB5629542.1"/>
    </source>
</evidence>
<accession>A0A7W9DSC1</accession>
<keyword evidence="1" id="KW-1133">Transmembrane helix</keyword>
<evidence type="ECO:0000313" key="3">
    <source>
        <dbReference type="Proteomes" id="UP000588112"/>
    </source>
</evidence>
<dbReference type="Proteomes" id="UP000588112">
    <property type="component" value="Unassembled WGS sequence"/>
</dbReference>
<dbReference type="RefSeq" id="WP_184614694.1">
    <property type="nucleotide sequence ID" value="NZ_BOOS01000055.1"/>
</dbReference>
<protein>
    <submittedName>
        <fullName evidence="2">Uncharacterized protein</fullName>
    </submittedName>
</protein>
<dbReference type="AlphaFoldDB" id="A0A7W9DSC1"/>
<keyword evidence="1" id="KW-0472">Membrane</keyword>
<reference evidence="2 3" key="1">
    <citation type="submission" date="2020-08" db="EMBL/GenBank/DDBJ databases">
        <title>Sequencing the genomes of 1000 actinobacteria strains.</title>
        <authorList>
            <person name="Klenk H.-P."/>
        </authorList>
    </citation>
    <scope>NUCLEOTIDE SEQUENCE [LARGE SCALE GENOMIC DNA]</scope>
    <source>
        <strain evidence="2 3">DSM 45790</strain>
    </source>
</reference>
<proteinExistence type="predicted"/>
<keyword evidence="3" id="KW-1185">Reference proteome</keyword>
<comment type="caution">
    <text evidence="2">The sequence shown here is derived from an EMBL/GenBank/DDBJ whole genome shotgun (WGS) entry which is preliminary data.</text>
</comment>
<organism evidence="2 3">
    <name type="scientific">Sphaerisporangium krabiense</name>
    <dbReference type="NCBI Taxonomy" id="763782"/>
    <lineage>
        <taxon>Bacteria</taxon>
        <taxon>Bacillati</taxon>
        <taxon>Actinomycetota</taxon>
        <taxon>Actinomycetes</taxon>
        <taxon>Streptosporangiales</taxon>
        <taxon>Streptosporangiaceae</taxon>
        <taxon>Sphaerisporangium</taxon>
    </lineage>
</organism>
<name>A0A7W9DSC1_9ACTN</name>
<dbReference type="EMBL" id="JACHBR010000001">
    <property type="protein sequence ID" value="MBB5629542.1"/>
    <property type="molecule type" value="Genomic_DNA"/>
</dbReference>